<evidence type="ECO:0000313" key="2">
    <source>
        <dbReference type="EMBL" id="OSX76007.1"/>
    </source>
</evidence>
<reference evidence="2 3" key="1">
    <citation type="submission" date="2017-03" db="EMBL/GenBank/DDBJ databases">
        <title>WGS assembly of Porphyra umbilicalis.</title>
        <authorList>
            <person name="Brawley S.H."/>
            <person name="Blouin N.A."/>
            <person name="Ficko-Blean E."/>
            <person name="Wheeler G.L."/>
            <person name="Lohr M."/>
            <person name="Goodson H.V."/>
            <person name="Jenkins J.W."/>
            <person name="Blaby-Haas C.E."/>
            <person name="Helliwell K.E."/>
            <person name="Chan C."/>
            <person name="Marriage T."/>
            <person name="Bhattacharya D."/>
            <person name="Klein A.S."/>
            <person name="Badis Y."/>
            <person name="Brodie J."/>
            <person name="Cao Y."/>
            <person name="Collen J."/>
            <person name="Dittami S.M."/>
            <person name="Gachon C.M."/>
            <person name="Green B.R."/>
            <person name="Karpowicz S."/>
            <person name="Kim J.W."/>
            <person name="Kudahl U."/>
            <person name="Lin S."/>
            <person name="Michel G."/>
            <person name="Mittag M."/>
            <person name="Olson B.J."/>
            <person name="Pangilinan J."/>
            <person name="Peng Y."/>
            <person name="Qiu H."/>
            <person name="Shu S."/>
            <person name="Singer J.T."/>
            <person name="Smith A.G."/>
            <person name="Sprecher B.N."/>
            <person name="Wagner V."/>
            <person name="Wang W."/>
            <person name="Wang Z.-Y."/>
            <person name="Yan J."/>
            <person name="Yarish C."/>
            <person name="Zoeuner-Riek S."/>
            <person name="Zhuang Y."/>
            <person name="Zou Y."/>
            <person name="Lindquist E.A."/>
            <person name="Grimwood J."/>
            <person name="Barry K."/>
            <person name="Rokhsar D.S."/>
            <person name="Schmutz J."/>
            <person name="Stiller J.W."/>
            <person name="Grossman A.R."/>
            <person name="Prochnik S.E."/>
        </authorList>
    </citation>
    <scope>NUCLEOTIDE SEQUENCE [LARGE SCALE GENOMIC DNA]</scope>
    <source>
        <strain evidence="2">4086291</strain>
    </source>
</reference>
<dbReference type="Pfam" id="PF02560">
    <property type="entry name" value="Cyanate_lyase"/>
    <property type="match status" value="1"/>
</dbReference>
<dbReference type="PRINTS" id="PR01693">
    <property type="entry name" value="CYANASE"/>
</dbReference>
<dbReference type="Gene3D" id="3.30.1160.10">
    <property type="entry name" value="Cyanate lyase, C-terminal domain"/>
    <property type="match status" value="1"/>
</dbReference>
<dbReference type="SMART" id="SM01116">
    <property type="entry name" value="Cyanate_lyase"/>
    <property type="match status" value="1"/>
</dbReference>
<dbReference type="EMBL" id="KV918883">
    <property type="protein sequence ID" value="OSX76007.1"/>
    <property type="molecule type" value="Genomic_DNA"/>
</dbReference>
<dbReference type="InterPro" id="IPR003712">
    <property type="entry name" value="Cyanate_lyase_C"/>
</dbReference>
<evidence type="ECO:0000313" key="3">
    <source>
        <dbReference type="Proteomes" id="UP000218209"/>
    </source>
</evidence>
<organism evidence="2 3">
    <name type="scientific">Porphyra umbilicalis</name>
    <name type="common">Purple laver</name>
    <name type="synonym">Red alga</name>
    <dbReference type="NCBI Taxonomy" id="2786"/>
    <lineage>
        <taxon>Eukaryota</taxon>
        <taxon>Rhodophyta</taxon>
        <taxon>Bangiophyceae</taxon>
        <taxon>Bangiales</taxon>
        <taxon>Bangiaceae</taxon>
        <taxon>Porphyra</taxon>
    </lineage>
</organism>
<name>A0A1X6P582_PORUM</name>
<dbReference type="InterPro" id="IPR036581">
    <property type="entry name" value="Cyanate_lyase_C_sf"/>
</dbReference>
<evidence type="ECO:0000259" key="1">
    <source>
        <dbReference type="SMART" id="SM01116"/>
    </source>
</evidence>
<proteinExistence type="predicted"/>
<accession>A0A1X6P582</accession>
<dbReference type="AlphaFoldDB" id="A0A1X6P582"/>
<feature type="domain" description="Cyanate lyase C-terminal" evidence="1">
    <location>
        <begin position="81"/>
        <end position="154"/>
    </location>
</feature>
<dbReference type="SUPFAM" id="SSF55234">
    <property type="entry name" value="Cyanase C-terminal domain"/>
    <property type="match status" value="1"/>
</dbReference>
<dbReference type="OrthoDB" id="4972at2759"/>
<protein>
    <recommendedName>
        <fullName evidence="1">Cyanate lyase C-terminal domain-containing protein</fullName>
    </recommendedName>
</protein>
<dbReference type="Proteomes" id="UP000218209">
    <property type="component" value="Unassembled WGS sequence"/>
</dbReference>
<sequence>MVSPAVTKAAAVAALRATRLASGKTLSQLGSETTLGAVAVGQVLARQAPLPAGPATDRLRAALPGLTDAQVAELHSIPDRTFDPAVVQEPATYRLVEAVHHYADTFNTILREDFGDGIMSAIDFHMDVQEGVGASGERRVVLTMNGKFLPYTPVAPKK</sequence>
<dbReference type="PANTHER" id="PTHR34186:SF2">
    <property type="entry name" value="CYANATE HYDRATASE"/>
    <property type="match status" value="1"/>
</dbReference>
<dbReference type="InterPro" id="IPR008076">
    <property type="entry name" value="Cyanase"/>
</dbReference>
<keyword evidence="3" id="KW-1185">Reference proteome</keyword>
<dbReference type="GO" id="GO:0008824">
    <property type="term" value="F:cyanate hydratase activity"/>
    <property type="evidence" value="ECO:0007669"/>
    <property type="project" value="InterPro"/>
</dbReference>
<gene>
    <name evidence="2" type="ORF">BU14_0212s0027</name>
</gene>
<dbReference type="PANTHER" id="PTHR34186">
    <property type="entry name" value="CYANATE HYDRATASE"/>
    <property type="match status" value="1"/>
</dbReference>